<accession>A0A835XQL8</accession>
<sequence>MGVIDKQLFNERDDDLYEYFVDHGQEHIILALRNVEPKRYYDPSFETKVEGAFGFRLQNGYVAKYMAAGLASLCRAVIKKTHARLNIKLKTENDSDDDDFEEDWEFGVPDIVDAWLRDRDLLAIADRVAFNIRGYHTAKKATPQAKRLPKVWYIKESMDAAEDSDLTDPVVRMAVEEFRDRWAPGDLVEVNGEYRGNFIYIIGIDNEPKSAPQYNNAMGYIPADIVQIALDNGFGIGDIIKAYDTRASVLYYPEQLGRGDFVYSIMDRMDVEKWTYDY</sequence>
<gene>
    <name evidence="1" type="ORF">HYH03_013592</name>
</gene>
<comment type="caution">
    <text evidence="1">The sequence shown here is derived from an EMBL/GenBank/DDBJ whole genome shotgun (WGS) entry which is preliminary data.</text>
</comment>
<dbReference type="Proteomes" id="UP000612055">
    <property type="component" value="Unassembled WGS sequence"/>
</dbReference>
<dbReference type="AlphaFoldDB" id="A0A835XQL8"/>
<dbReference type="EMBL" id="JAEHOE010000092">
    <property type="protein sequence ID" value="KAG2487747.1"/>
    <property type="molecule type" value="Genomic_DNA"/>
</dbReference>
<proteinExistence type="predicted"/>
<evidence type="ECO:0000313" key="1">
    <source>
        <dbReference type="EMBL" id="KAG2487747.1"/>
    </source>
</evidence>
<keyword evidence="2" id="KW-1185">Reference proteome</keyword>
<protein>
    <submittedName>
        <fullName evidence="1">Uncharacterized protein</fullName>
    </submittedName>
</protein>
<reference evidence="1" key="1">
    <citation type="journal article" date="2020" name="bioRxiv">
        <title>Comparative genomics of Chlamydomonas.</title>
        <authorList>
            <person name="Craig R.J."/>
            <person name="Hasan A.R."/>
            <person name="Ness R.W."/>
            <person name="Keightley P.D."/>
        </authorList>
    </citation>
    <scope>NUCLEOTIDE SEQUENCE</scope>
    <source>
        <strain evidence="1">CCAP 11/70</strain>
    </source>
</reference>
<name>A0A835XQL8_9CHLO</name>
<evidence type="ECO:0000313" key="2">
    <source>
        <dbReference type="Proteomes" id="UP000612055"/>
    </source>
</evidence>
<organism evidence="1 2">
    <name type="scientific">Edaphochlamys debaryana</name>
    <dbReference type="NCBI Taxonomy" id="47281"/>
    <lineage>
        <taxon>Eukaryota</taxon>
        <taxon>Viridiplantae</taxon>
        <taxon>Chlorophyta</taxon>
        <taxon>core chlorophytes</taxon>
        <taxon>Chlorophyceae</taxon>
        <taxon>CS clade</taxon>
        <taxon>Chlamydomonadales</taxon>
        <taxon>Chlamydomonadales incertae sedis</taxon>
        <taxon>Edaphochlamys</taxon>
    </lineage>
</organism>